<keyword evidence="4" id="KW-1185">Reference proteome</keyword>
<evidence type="ECO:0000256" key="1">
    <source>
        <dbReference type="SAM" id="Phobius"/>
    </source>
</evidence>
<dbReference type="Proteomes" id="UP000187209">
    <property type="component" value="Unassembled WGS sequence"/>
</dbReference>
<dbReference type="SUPFAM" id="SSF50630">
    <property type="entry name" value="Acid proteases"/>
    <property type="match status" value="1"/>
</dbReference>
<dbReference type="AlphaFoldDB" id="A0A1R2B6Y0"/>
<comment type="caution">
    <text evidence="3">The sequence shown here is derived from an EMBL/GenBank/DDBJ whole genome shotgun (WGS) entry which is preliminary data.</text>
</comment>
<keyword evidence="1" id="KW-1133">Transmembrane helix</keyword>
<keyword evidence="1" id="KW-0812">Transmembrane</keyword>
<accession>A0A1R2B6Y0</accession>
<sequence>MLQFLFISSCIAEYVEINTKGLNAYLGTSKQPHSVGFELELAVITKQTSLIFSDYNCSSSPSFKYKENYVDTEVLPGLVISGVCGIETIEIFDFDLTFPVICVKDVKTGSKPDFDILFSLSPSNTSFISSLTNKTQFNDFSLFFNSSDGLVLGLNGYNTSYTISSDEISLESISKTKWELETTGVSTSGYLSFSTESIYFDLTFNGIRGPLNEVEPIFEHILSLHSCTLIPGLFYLECDCSDPSTFADFSINAEGSTFSIPGFKLLNQLSENTCEVMIHYHDYNYWSFGQVFFSTYLTVFNMQERTLTMIYSIESSYNEITDNSQNEEETEDQSAVLTMDNLILTAEVIVGCFVIFVIARIIYGVCMKIEFVKDDDPVVPLLSPRNRNK</sequence>
<name>A0A1R2B6Y0_9CILI</name>
<dbReference type="Pfam" id="PF00026">
    <property type="entry name" value="Asp"/>
    <property type="match status" value="1"/>
</dbReference>
<evidence type="ECO:0000313" key="3">
    <source>
        <dbReference type="EMBL" id="OMJ72496.1"/>
    </source>
</evidence>
<dbReference type="InterPro" id="IPR033121">
    <property type="entry name" value="PEPTIDASE_A1"/>
</dbReference>
<keyword evidence="1" id="KW-0472">Membrane</keyword>
<dbReference type="Gene3D" id="2.40.70.10">
    <property type="entry name" value="Acid Proteases"/>
    <property type="match status" value="1"/>
</dbReference>
<feature type="transmembrane region" description="Helical" evidence="1">
    <location>
        <begin position="342"/>
        <end position="363"/>
    </location>
</feature>
<feature type="domain" description="Peptidase A1" evidence="2">
    <location>
        <begin position="138"/>
        <end position="307"/>
    </location>
</feature>
<dbReference type="EMBL" id="MPUH01000897">
    <property type="protein sequence ID" value="OMJ72496.1"/>
    <property type="molecule type" value="Genomic_DNA"/>
</dbReference>
<proteinExistence type="predicted"/>
<evidence type="ECO:0000259" key="2">
    <source>
        <dbReference type="Pfam" id="PF00026"/>
    </source>
</evidence>
<organism evidence="3 4">
    <name type="scientific">Stentor coeruleus</name>
    <dbReference type="NCBI Taxonomy" id="5963"/>
    <lineage>
        <taxon>Eukaryota</taxon>
        <taxon>Sar</taxon>
        <taxon>Alveolata</taxon>
        <taxon>Ciliophora</taxon>
        <taxon>Postciliodesmatophora</taxon>
        <taxon>Heterotrichea</taxon>
        <taxon>Heterotrichida</taxon>
        <taxon>Stentoridae</taxon>
        <taxon>Stentor</taxon>
    </lineage>
</organism>
<reference evidence="3 4" key="1">
    <citation type="submission" date="2016-11" db="EMBL/GenBank/DDBJ databases">
        <title>The macronuclear genome of Stentor coeruleus: a giant cell with tiny introns.</title>
        <authorList>
            <person name="Slabodnick M."/>
            <person name="Ruby J.G."/>
            <person name="Reiff S.B."/>
            <person name="Swart E.C."/>
            <person name="Gosai S."/>
            <person name="Prabakaran S."/>
            <person name="Witkowska E."/>
            <person name="Larue G.E."/>
            <person name="Fisher S."/>
            <person name="Freeman R.M."/>
            <person name="Gunawardena J."/>
            <person name="Chu W."/>
            <person name="Stover N.A."/>
            <person name="Gregory B.D."/>
            <person name="Nowacki M."/>
            <person name="Derisi J."/>
            <person name="Roy S.W."/>
            <person name="Marshall W.F."/>
            <person name="Sood P."/>
        </authorList>
    </citation>
    <scope>NUCLEOTIDE SEQUENCE [LARGE SCALE GENOMIC DNA]</scope>
    <source>
        <strain evidence="3">WM001</strain>
    </source>
</reference>
<evidence type="ECO:0000313" key="4">
    <source>
        <dbReference type="Proteomes" id="UP000187209"/>
    </source>
</evidence>
<dbReference type="InterPro" id="IPR021109">
    <property type="entry name" value="Peptidase_aspartic_dom_sf"/>
</dbReference>
<gene>
    <name evidence="3" type="ORF">SteCoe_29060</name>
</gene>
<protein>
    <recommendedName>
        <fullName evidence="2">Peptidase A1 domain-containing protein</fullName>
    </recommendedName>
</protein>